<dbReference type="EMBL" id="VUJU01006112">
    <property type="protein sequence ID" value="KAF0749402.1"/>
    <property type="molecule type" value="Genomic_DNA"/>
</dbReference>
<evidence type="ECO:0000313" key="2">
    <source>
        <dbReference type="EMBL" id="KAF0749402.1"/>
    </source>
</evidence>
<reference evidence="2 3" key="1">
    <citation type="submission" date="2019-08" db="EMBL/GenBank/DDBJ databases">
        <title>Whole genome of Aphis craccivora.</title>
        <authorList>
            <person name="Voronova N.V."/>
            <person name="Shulinski R.S."/>
            <person name="Bandarenka Y.V."/>
            <person name="Zhorov D.G."/>
            <person name="Warner D."/>
        </authorList>
    </citation>
    <scope>NUCLEOTIDE SEQUENCE [LARGE SCALE GENOMIC DNA]</scope>
    <source>
        <strain evidence="2">180601</strain>
        <tissue evidence="2">Whole Body</tissue>
    </source>
</reference>
<accession>A0A6G0Y5L8</accession>
<evidence type="ECO:0000313" key="3">
    <source>
        <dbReference type="Proteomes" id="UP000478052"/>
    </source>
</evidence>
<dbReference type="AlphaFoldDB" id="A0A6G0Y5L8"/>
<name>A0A6G0Y5L8_APHCR</name>
<dbReference type="GO" id="GO:0003964">
    <property type="term" value="F:RNA-directed DNA polymerase activity"/>
    <property type="evidence" value="ECO:0007669"/>
    <property type="project" value="UniProtKB-KW"/>
</dbReference>
<sequence>METAQKARRTRAALYPVLNRLSPIPVRTKLSIYQKYVRTIITPAGPAWAALISNANWRRLEAVQNIALRTITGSQWFVRNSLQQSNYSHLQNIGKMSGPPERNRNRPGELTRRT</sequence>
<keyword evidence="2" id="KW-0695">RNA-directed DNA polymerase</keyword>
<keyword evidence="3" id="KW-1185">Reference proteome</keyword>
<dbReference type="OrthoDB" id="6625420at2759"/>
<proteinExistence type="predicted"/>
<protein>
    <submittedName>
        <fullName evidence="2">Putative RNA-directed DNA polymerase</fullName>
    </submittedName>
</protein>
<dbReference type="Proteomes" id="UP000478052">
    <property type="component" value="Unassembled WGS sequence"/>
</dbReference>
<keyword evidence="2" id="KW-0808">Transferase</keyword>
<feature type="compositionally biased region" description="Basic and acidic residues" evidence="1">
    <location>
        <begin position="101"/>
        <end position="114"/>
    </location>
</feature>
<evidence type="ECO:0000256" key="1">
    <source>
        <dbReference type="SAM" id="MobiDB-lite"/>
    </source>
</evidence>
<organism evidence="2 3">
    <name type="scientific">Aphis craccivora</name>
    <name type="common">Cowpea aphid</name>
    <dbReference type="NCBI Taxonomy" id="307492"/>
    <lineage>
        <taxon>Eukaryota</taxon>
        <taxon>Metazoa</taxon>
        <taxon>Ecdysozoa</taxon>
        <taxon>Arthropoda</taxon>
        <taxon>Hexapoda</taxon>
        <taxon>Insecta</taxon>
        <taxon>Pterygota</taxon>
        <taxon>Neoptera</taxon>
        <taxon>Paraneoptera</taxon>
        <taxon>Hemiptera</taxon>
        <taxon>Sternorrhyncha</taxon>
        <taxon>Aphidomorpha</taxon>
        <taxon>Aphidoidea</taxon>
        <taxon>Aphididae</taxon>
        <taxon>Aphidini</taxon>
        <taxon>Aphis</taxon>
        <taxon>Aphis</taxon>
    </lineage>
</organism>
<gene>
    <name evidence="2" type="ORF">FWK35_00020118</name>
</gene>
<comment type="caution">
    <text evidence="2">The sequence shown here is derived from an EMBL/GenBank/DDBJ whole genome shotgun (WGS) entry which is preliminary data.</text>
</comment>
<keyword evidence="2" id="KW-0548">Nucleotidyltransferase</keyword>
<feature type="region of interest" description="Disordered" evidence="1">
    <location>
        <begin position="89"/>
        <end position="114"/>
    </location>
</feature>